<dbReference type="Pfam" id="PF12325">
    <property type="entry name" value="TMF_TATA_bd"/>
    <property type="match status" value="1"/>
</dbReference>
<proteinExistence type="predicted"/>
<feature type="region of interest" description="Disordered" evidence="5">
    <location>
        <begin position="833"/>
        <end position="875"/>
    </location>
</feature>
<organism evidence="7 8">
    <name type="scientific">Coccomyxa subellipsoidea</name>
    <dbReference type="NCBI Taxonomy" id="248742"/>
    <lineage>
        <taxon>Eukaryota</taxon>
        <taxon>Viridiplantae</taxon>
        <taxon>Chlorophyta</taxon>
        <taxon>core chlorophytes</taxon>
        <taxon>Trebouxiophyceae</taxon>
        <taxon>Trebouxiophyceae incertae sedis</taxon>
        <taxon>Coccomyxaceae</taxon>
        <taxon>Coccomyxa</taxon>
    </lineage>
</organism>
<feature type="domain" description="TATA element modulatory factor 1 TATA binding" evidence="6">
    <location>
        <begin position="874"/>
        <end position="971"/>
    </location>
</feature>
<evidence type="ECO:0000256" key="5">
    <source>
        <dbReference type="SAM" id="MobiDB-lite"/>
    </source>
</evidence>
<feature type="compositionally biased region" description="Polar residues" evidence="5">
    <location>
        <begin position="238"/>
        <end position="251"/>
    </location>
</feature>
<gene>
    <name evidence="7" type="ORF">WJX75_004722</name>
</gene>
<feature type="region of interest" description="Disordered" evidence="5">
    <location>
        <begin position="69"/>
        <end position="340"/>
    </location>
</feature>
<feature type="compositionally biased region" description="Polar residues" evidence="5">
    <location>
        <begin position="101"/>
        <end position="119"/>
    </location>
</feature>
<evidence type="ECO:0000256" key="1">
    <source>
        <dbReference type="ARBA" id="ARBA00004555"/>
    </source>
</evidence>
<feature type="compositionally biased region" description="Basic and acidic residues" evidence="5">
    <location>
        <begin position="742"/>
        <end position="757"/>
    </location>
</feature>
<dbReference type="InterPro" id="IPR022092">
    <property type="entry name" value="TMF_DNA-bd"/>
</dbReference>
<name>A0ABR2YTA5_9CHLO</name>
<feature type="coiled-coil region" evidence="4">
    <location>
        <begin position="410"/>
        <end position="496"/>
    </location>
</feature>
<reference evidence="7 8" key="1">
    <citation type="journal article" date="2024" name="Nat. Commun.">
        <title>Phylogenomics reveals the evolutionary origins of lichenization in chlorophyte algae.</title>
        <authorList>
            <person name="Puginier C."/>
            <person name="Libourel C."/>
            <person name="Otte J."/>
            <person name="Skaloud P."/>
            <person name="Haon M."/>
            <person name="Grisel S."/>
            <person name="Petersen M."/>
            <person name="Berrin J.G."/>
            <person name="Delaux P.M."/>
            <person name="Dal Grande F."/>
            <person name="Keller J."/>
        </authorList>
    </citation>
    <scope>NUCLEOTIDE SEQUENCE [LARGE SCALE GENOMIC DNA]</scope>
    <source>
        <strain evidence="7 8">SAG 216-7</strain>
    </source>
</reference>
<protein>
    <recommendedName>
        <fullName evidence="6">TATA element modulatory factor 1 TATA binding domain-containing protein</fullName>
    </recommendedName>
</protein>
<feature type="region of interest" description="Disordered" evidence="5">
    <location>
        <begin position="742"/>
        <end position="815"/>
    </location>
</feature>
<evidence type="ECO:0000256" key="4">
    <source>
        <dbReference type="SAM" id="Coils"/>
    </source>
</evidence>
<dbReference type="Proteomes" id="UP001491310">
    <property type="component" value="Unassembled WGS sequence"/>
</dbReference>
<feature type="compositionally biased region" description="Low complexity" evidence="5">
    <location>
        <begin position="791"/>
        <end position="802"/>
    </location>
</feature>
<sequence length="999" mass="105935">MFSNFNFSALADLNINERLQQIKNDLEANIESSLGIDHAALAALTGDVDKGNEVAADKDVKTRLEVEHEVEQAPAPSSIAALNGDASSGWGPGSDSAGEHLTQQSVQDAPQQWQDSSRASPKALRSPRSFQQPSGTAGPAAQRQGSLRSKSENARKGVRRLGAEPLGRASPRVSSSAEAIPPEDSHGDVSADVSEPPSLSRPEVAAPNETPRSNRSSSRSPRSARAAGQLQEKAPSTPRKTGSVQAPQSSADVRPSVPAAIDPGTVQPDTPPLSPPRSPLPAASAEPAPPEAGSPEGTEELGLPEHGPAHQRRPSDDVESTASTSHARDPAVLQEADAVSGPVKGALAVDVAALDLDAARALAAELQAALQAREVQLERKFQEVAGMQDLTQQLMARNEELARKSAAISEEDLEAMRGEFEARLGAAERKVYALTKERDALRRGADKLNSANDLVKEKNAIIQQVMEEGERLSKKQLAQENTIKKLRSQLEEMRSEKGATAGTLAAERAKVEAAQAAKVKAEEGTAALRQAHKAELEAEKAHYEGLLQRARAAQVEAEEAARAAAKEGLGRRLREAEARAESLAETVDELRAGLDRQRAAADMREDALKRELADITRRSQAAESRHEELATAMPEATRPLLRQIEAMQAANAANANAWAAAERSLHDRLSAAEAHAAACAERERGANEKAQNATGRQAALVAALEAAREEASVARHEADAAGQALLDAQGQLRRLEDQLKQANKRVAEEAAAKEEAQRTALQRGEADAEAAMAALAAAEARAAAAEDRLRAASQPQPSSSGAVGDGGQGAGPPALAGPGYKWVLLKEGEEAPVSAARDARPAANGDADLTSTSSLDRFYGSSVRGPGGVSAESERIRDSLRHKEEQVKALQQQLLGLEQTRDSLAEELVMAAQAVEAGKGLQRELEGLQDSYEQVSARLRSATELLGEKDERLAELEADVADMRQMYQQQVLVFVDQLALASQHNSPNPSPGPSPRPSM</sequence>
<dbReference type="PANTHER" id="PTHR47347:SF2">
    <property type="entry name" value="GOLGIN CANDIDATE 5"/>
    <property type="match status" value="1"/>
</dbReference>
<feature type="compositionally biased region" description="Pro residues" evidence="5">
    <location>
        <begin position="269"/>
        <end position="279"/>
    </location>
</feature>
<dbReference type="PANTHER" id="PTHR47347">
    <property type="entry name" value="GOLGIN CANDIDATE 5"/>
    <property type="match status" value="1"/>
</dbReference>
<comment type="subcellular location">
    <subcellularLocation>
        <location evidence="1">Golgi apparatus</location>
    </subcellularLocation>
</comment>
<feature type="region of interest" description="Disordered" evidence="5">
    <location>
        <begin position="616"/>
        <end position="635"/>
    </location>
</feature>
<keyword evidence="3 4" id="KW-0175">Coiled coil</keyword>
<accession>A0ABR2YTA5</accession>
<dbReference type="EMBL" id="JALJOT010000005">
    <property type="protein sequence ID" value="KAK9915099.1"/>
    <property type="molecule type" value="Genomic_DNA"/>
</dbReference>
<feature type="compositionally biased region" description="Low complexity" evidence="5">
    <location>
        <begin position="211"/>
        <end position="227"/>
    </location>
</feature>
<evidence type="ECO:0000313" key="7">
    <source>
        <dbReference type="EMBL" id="KAK9915099.1"/>
    </source>
</evidence>
<feature type="compositionally biased region" description="Low complexity" evidence="5">
    <location>
        <begin position="769"/>
        <end position="783"/>
    </location>
</feature>
<comment type="caution">
    <text evidence="7">The sequence shown here is derived from an EMBL/GenBank/DDBJ whole genome shotgun (WGS) entry which is preliminary data.</text>
</comment>
<dbReference type="Pfam" id="PF12329">
    <property type="entry name" value="TMF_DNA_bd"/>
    <property type="match status" value="1"/>
</dbReference>
<keyword evidence="8" id="KW-1185">Reference proteome</keyword>
<evidence type="ECO:0000256" key="2">
    <source>
        <dbReference type="ARBA" id="ARBA00023034"/>
    </source>
</evidence>
<evidence type="ECO:0000256" key="3">
    <source>
        <dbReference type="ARBA" id="ARBA00023054"/>
    </source>
</evidence>
<evidence type="ECO:0000259" key="6">
    <source>
        <dbReference type="Pfam" id="PF12325"/>
    </source>
</evidence>
<dbReference type="InterPro" id="IPR022091">
    <property type="entry name" value="TMF_TATA-bd"/>
</dbReference>
<evidence type="ECO:0000313" key="8">
    <source>
        <dbReference type="Proteomes" id="UP001491310"/>
    </source>
</evidence>
<keyword evidence="2" id="KW-0333">Golgi apparatus</keyword>